<evidence type="ECO:0008006" key="4">
    <source>
        <dbReference type="Google" id="ProtNLM"/>
    </source>
</evidence>
<keyword evidence="3" id="KW-1185">Reference proteome</keyword>
<gene>
    <name evidence="2" type="ORF">LTR78_009655</name>
</gene>
<sequence>MPSRNPPQPLRPQQPSPPSTKPNLDLTATHLEHLTLRLAQAFHANTLPSSLDLIRSLSARNIQTHCPDAGADEFIPNSDAMPIEEYIGYLQAYSLKFPGWDVVIHPPKAEVEEGCKSAVVWLTLMANSSVVERGGVKTEGVYKMFWRWRKGRGWEEAEGWEWWRYEHLDGVAGYMF</sequence>
<evidence type="ECO:0000256" key="1">
    <source>
        <dbReference type="SAM" id="MobiDB-lite"/>
    </source>
</evidence>
<organism evidence="2 3">
    <name type="scientific">Recurvomyces mirabilis</name>
    <dbReference type="NCBI Taxonomy" id="574656"/>
    <lineage>
        <taxon>Eukaryota</taxon>
        <taxon>Fungi</taxon>
        <taxon>Dikarya</taxon>
        <taxon>Ascomycota</taxon>
        <taxon>Pezizomycotina</taxon>
        <taxon>Dothideomycetes</taxon>
        <taxon>Dothideomycetidae</taxon>
        <taxon>Mycosphaerellales</taxon>
        <taxon>Teratosphaeriaceae</taxon>
        <taxon>Recurvomyces</taxon>
    </lineage>
</organism>
<comment type="caution">
    <text evidence="2">The sequence shown here is derived from an EMBL/GenBank/DDBJ whole genome shotgun (WGS) entry which is preliminary data.</text>
</comment>
<dbReference type="Proteomes" id="UP001274830">
    <property type="component" value="Unassembled WGS sequence"/>
</dbReference>
<feature type="region of interest" description="Disordered" evidence="1">
    <location>
        <begin position="1"/>
        <end position="22"/>
    </location>
</feature>
<dbReference type="AlphaFoldDB" id="A0AAE0TP21"/>
<reference evidence="2" key="1">
    <citation type="submission" date="2023-07" db="EMBL/GenBank/DDBJ databases">
        <title>Black Yeasts Isolated from many extreme environments.</title>
        <authorList>
            <person name="Coleine C."/>
            <person name="Stajich J.E."/>
            <person name="Selbmann L."/>
        </authorList>
    </citation>
    <scope>NUCLEOTIDE SEQUENCE</scope>
    <source>
        <strain evidence="2">CCFEE 5485</strain>
    </source>
</reference>
<feature type="compositionally biased region" description="Pro residues" evidence="1">
    <location>
        <begin position="1"/>
        <end position="20"/>
    </location>
</feature>
<evidence type="ECO:0000313" key="2">
    <source>
        <dbReference type="EMBL" id="KAK3670415.1"/>
    </source>
</evidence>
<protein>
    <recommendedName>
        <fullName evidence="4">SnoaL-like domain-containing protein</fullName>
    </recommendedName>
</protein>
<dbReference type="EMBL" id="JAUTXT010000056">
    <property type="protein sequence ID" value="KAK3670415.1"/>
    <property type="molecule type" value="Genomic_DNA"/>
</dbReference>
<accession>A0AAE0TP21</accession>
<name>A0AAE0TP21_9PEZI</name>
<proteinExistence type="predicted"/>
<evidence type="ECO:0000313" key="3">
    <source>
        <dbReference type="Proteomes" id="UP001274830"/>
    </source>
</evidence>